<sequence length="56" mass="5604">HGEPRTTHRLSEGTCGPCSATTTRAMGGLTPSSGWLAATWGPRGASSAGMTSTPTT</sequence>
<gene>
    <name evidence="2" type="primary">mafa-B</name>
</gene>
<organism evidence="2">
    <name type="scientific">Macaca fascicularis</name>
    <name type="common">Crab-eating macaque</name>
    <name type="synonym">Cynomolgus monkey</name>
    <dbReference type="NCBI Taxonomy" id="9541"/>
    <lineage>
        <taxon>Eukaryota</taxon>
        <taxon>Metazoa</taxon>
        <taxon>Chordata</taxon>
        <taxon>Craniata</taxon>
        <taxon>Vertebrata</taxon>
        <taxon>Euteleostomi</taxon>
        <taxon>Mammalia</taxon>
        <taxon>Eutheria</taxon>
        <taxon>Euarchontoglires</taxon>
        <taxon>Primates</taxon>
        <taxon>Haplorrhini</taxon>
        <taxon>Catarrhini</taxon>
        <taxon>Cercopithecidae</taxon>
        <taxon>Cercopithecinae</taxon>
        <taxon>Macaca</taxon>
    </lineage>
</organism>
<protein>
    <submittedName>
        <fullName evidence="2">MHC class I antigen heavy chain</fullName>
    </submittedName>
</protein>
<dbReference type="EMBL" id="FM997972">
    <property type="protein sequence ID" value="CAX36877.1"/>
    <property type="molecule type" value="Genomic_DNA"/>
</dbReference>
<feature type="non-terminal residue" evidence="2">
    <location>
        <position position="56"/>
    </location>
</feature>
<feature type="non-terminal residue" evidence="2">
    <location>
        <position position="1"/>
    </location>
</feature>
<reference evidence="2" key="1">
    <citation type="journal article" date="2009" name="Immunogenetics">
        <title>Mhc haplotype H6 is associated with sustained control of SIVmac251 infection in Mauritian cynomolgus macaques.</title>
        <authorList>
            <person name="Mee E.T."/>
            <person name="Berry N."/>
            <person name="Ham C."/>
            <person name="Sauermann U."/>
            <person name="Maggiorella M.T."/>
            <person name="Martinon F."/>
            <person name="Verschoor E.J."/>
            <person name="Heeney J.L."/>
            <person name="Le Grand R."/>
            <person name="Titti F."/>
            <person name="Almond N."/>
            <person name="Rose N.J."/>
        </authorList>
    </citation>
    <scope>NUCLEOTIDE SEQUENCE</scope>
    <source>
        <tissue evidence="2">Peripheral blood</tissue>
    </source>
</reference>
<feature type="region of interest" description="Disordered" evidence="1">
    <location>
        <begin position="26"/>
        <end position="56"/>
    </location>
</feature>
<dbReference type="AlphaFoldDB" id="B9WPV4"/>
<evidence type="ECO:0000313" key="2">
    <source>
        <dbReference type="EMBL" id="CAX36877.1"/>
    </source>
</evidence>
<name>B9WPV4_MACFA</name>
<evidence type="ECO:0000256" key="1">
    <source>
        <dbReference type="SAM" id="MobiDB-lite"/>
    </source>
</evidence>
<proteinExistence type="predicted"/>
<accession>B9WPV4</accession>